<dbReference type="InterPro" id="IPR042283">
    <property type="entry name" value="GpdQ_catalytic"/>
</dbReference>
<feature type="domain" description="Calcineurin-like phosphoesterase" evidence="5">
    <location>
        <begin position="1"/>
        <end position="197"/>
    </location>
</feature>
<dbReference type="AlphaFoldDB" id="A0A848CHT6"/>
<evidence type="ECO:0000256" key="4">
    <source>
        <dbReference type="ARBA" id="ARBA00025742"/>
    </source>
</evidence>
<reference evidence="6 7" key="1">
    <citation type="submission" date="2020-04" db="EMBL/GenBank/DDBJ databases">
        <authorList>
            <person name="Hitch T.C.A."/>
            <person name="Wylensek D."/>
            <person name="Clavel T."/>
        </authorList>
    </citation>
    <scope>NUCLEOTIDE SEQUENCE [LARGE SCALE GENOMIC DNA]</scope>
    <source>
        <strain evidence="6 7">PG-251-APC-1</strain>
    </source>
</reference>
<dbReference type="InterPro" id="IPR042281">
    <property type="entry name" value="GpdQ_beta-strand"/>
</dbReference>
<evidence type="ECO:0000259" key="5">
    <source>
        <dbReference type="Pfam" id="PF00149"/>
    </source>
</evidence>
<keyword evidence="1" id="KW-0479">Metal-binding</keyword>
<dbReference type="GO" id="GO:0016787">
    <property type="term" value="F:hydrolase activity"/>
    <property type="evidence" value="ECO:0007669"/>
    <property type="project" value="UniProtKB-KW"/>
</dbReference>
<dbReference type="Proteomes" id="UP000522333">
    <property type="component" value="Unassembled WGS sequence"/>
</dbReference>
<dbReference type="Pfam" id="PF00149">
    <property type="entry name" value="Metallophos"/>
    <property type="match status" value="1"/>
</dbReference>
<sequence>MEILQISDLHLRGDGKLSFRKVDTPACLRTAAAYLHALNRMPDAIVITGDLADSGDEHAYHMLYEALGDLPVPIYAVPGNHDRRDRMRAILKGWVPEESPVPPRVCHCVDMGEVRLVMLDSMEPGSHSGHCPEAMARWLDACLQEDSSRPALVFMHHPPFITGMGAMDEPFEGADLLRDVLSRAPWARLCCGHMHRPIFTAWAQGLALTVPSISMQIDLDLSPEGGDTFRMEMPGYMLHHWDGSHLNSHVCQIPADVDFSGPHPFADSVNPVED</sequence>
<keyword evidence="2" id="KW-0378">Hydrolase</keyword>
<dbReference type="InterPro" id="IPR050884">
    <property type="entry name" value="CNP_phosphodiesterase-III"/>
</dbReference>
<name>A0A848CHT6_9BACT</name>
<organism evidence="6 7">
    <name type="scientific">Desulfovibrio piger</name>
    <dbReference type="NCBI Taxonomy" id="901"/>
    <lineage>
        <taxon>Bacteria</taxon>
        <taxon>Pseudomonadati</taxon>
        <taxon>Thermodesulfobacteriota</taxon>
        <taxon>Desulfovibrionia</taxon>
        <taxon>Desulfovibrionales</taxon>
        <taxon>Desulfovibrionaceae</taxon>
        <taxon>Desulfovibrio</taxon>
    </lineage>
</organism>
<dbReference type="Gene3D" id="3.30.750.180">
    <property type="entry name" value="GpdQ, beta-strand dimerisation domain"/>
    <property type="match status" value="1"/>
</dbReference>
<keyword evidence="3" id="KW-0408">Iron</keyword>
<dbReference type="PANTHER" id="PTHR42988:SF2">
    <property type="entry name" value="CYCLIC NUCLEOTIDE PHOSPHODIESTERASE CBUA0032-RELATED"/>
    <property type="match status" value="1"/>
</dbReference>
<evidence type="ECO:0000256" key="1">
    <source>
        <dbReference type="ARBA" id="ARBA00022723"/>
    </source>
</evidence>
<evidence type="ECO:0000256" key="3">
    <source>
        <dbReference type="ARBA" id="ARBA00023004"/>
    </source>
</evidence>
<proteinExistence type="inferred from homology"/>
<evidence type="ECO:0000256" key="2">
    <source>
        <dbReference type="ARBA" id="ARBA00022801"/>
    </source>
</evidence>
<dbReference type="SUPFAM" id="SSF56300">
    <property type="entry name" value="Metallo-dependent phosphatases"/>
    <property type="match status" value="1"/>
</dbReference>
<accession>A0A848CHT6</accession>
<dbReference type="Gene3D" id="3.60.21.40">
    <property type="entry name" value="GpdQ, catalytic alpha/beta sandwich domain"/>
    <property type="match status" value="1"/>
</dbReference>
<dbReference type="GO" id="GO:0046872">
    <property type="term" value="F:metal ion binding"/>
    <property type="evidence" value="ECO:0007669"/>
    <property type="project" value="UniProtKB-KW"/>
</dbReference>
<dbReference type="EMBL" id="JABAFY010000054">
    <property type="protein sequence ID" value="NME52986.1"/>
    <property type="molecule type" value="Genomic_DNA"/>
</dbReference>
<protein>
    <submittedName>
        <fullName evidence="6">Phosphodiesterase</fullName>
    </submittedName>
</protein>
<dbReference type="PANTHER" id="PTHR42988">
    <property type="entry name" value="PHOSPHOHYDROLASE"/>
    <property type="match status" value="1"/>
</dbReference>
<gene>
    <name evidence="6" type="ORF">HF854_10775</name>
</gene>
<evidence type="ECO:0000313" key="7">
    <source>
        <dbReference type="Proteomes" id="UP000522333"/>
    </source>
</evidence>
<dbReference type="InterPro" id="IPR004843">
    <property type="entry name" value="Calcineurin-like_PHP"/>
</dbReference>
<comment type="similarity">
    <text evidence="4">Belongs to the cyclic nucleotide phosphodiesterase class-III family.</text>
</comment>
<dbReference type="InterPro" id="IPR029052">
    <property type="entry name" value="Metallo-depent_PP-like"/>
</dbReference>
<comment type="caution">
    <text evidence="6">The sequence shown here is derived from an EMBL/GenBank/DDBJ whole genome shotgun (WGS) entry which is preliminary data.</text>
</comment>
<evidence type="ECO:0000313" key="6">
    <source>
        <dbReference type="EMBL" id="NME52986.1"/>
    </source>
</evidence>
<dbReference type="RefSeq" id="WP_168936286.1">
    <property type="nucleotide sequence ID" value="NZ_CAJKKT010000061.1"/>
</dbReference>